<organism evidence="1">
    <name type="scientific">marine metagenome</name>
    <dbReference type="NCBI Taxonomy" id="408172"/>
    <lineage>
        <taxon>unclassified sequences</taxon>
        <taxon>metagenomes</taxon>
        <taxon>ecological metagenomes</taxon>
    </lineage>
</organism>
<dbReference type="AlphaFoldDB" id="A0A381QCR2"/>
<feature type="non-terminal residue" evidence="1">
    <location>
        <position position="319"/>
    </location>
</feature>
<proteinExistence type="predicted"/>
<gene>
    <name evidence="1" type="ORF">METZ01_LOCUS28721</name>
</gene>
<accession>A0A381QCR2</accession>
<reference evidence="1" key="1">
    <citation type="submission" date="2018-05" db="EMBL/GenBank/DDBJ databases">
        <authorList>
            <person name="Lanie J.A."/>
            <person name="Ng W.-L."/>
            <person name="Kazmierczak K.M."/>
            <person name="Andrzejewski T.M."/>
            <person name="Davidsen T.M."/>
            <person name="Wayne K.J."/>
            <person name="Tettelin H."/>
            <person name="Glass J.I."/>
            <person name="Rusch D."/>
            <person name="Podicherti R."/>
            <person name="Tsui H.-C.T."/>
            <person name="Winkler M.E."/>
        </authorList>
    </citation>
    <scope>NUCLEOTIDE SEQUENCE</scope>
</reference>
<protein>
    <submittedName>
        <fullName evidence="1">Uncharacterized protein</fullName>
    </submittedName>
</protein>
<name>A0A381QCR2_9ZZZZ</name>
<evidence type="ECO:0000313" key="1">
    <source>
        <dbReference type="EMBL" id="SUZ75867.1"/>
    </source>
</evidence>
<dbReference type="EMBL" id="UINC01001261">
    <property type="protein sequence ID" value="SUZ75867.1"/>
    <property type="molecule type" value="Genomic_DNA"/>
</dbReference>
<sequence length="319" mass="35664">VTGESKEFGYEALSELFHRYLTGLILAIVVELGEDRAADVVRALFRRQQEERFLPGLEKLGLTDESDAVACAKYHFLSNVVGGVSVAYVEESNTKAWVRYLPPRWIFDGTAIAAIPTQVARAMLWGWHANNGVLLGNPSLGFVCTGQTMDGAAGLEGYYIQENRVLEADERLRFRFGESCPPINEEALPKLDHQEWPDERLSKAARNYSMDYIRNIVPVMCEELGPLVAQGVLYRTGRKIGMQYSESMRAMLGLDNPVEVLAALFRAQGDEISGDGNEISQTTWKLMNGLEEESLPEWMDGLRGLWEGVVCVTHPTMRL</sequence>
<feature type="non-terminal residue" evidence="1">
    <location>
        <position position="1"/>
    </location>
</feature>